<evidence type="ECO:0000259" key="4">
    <source>
        <dbReference type="Pfam" id="PF00685"/>
    </source>
</evidence>
<dbReference type="Gene3D" id="3.40.50.300">
    <property type="entry name" value="P-loop containing nucleotide triphosphate hydrolases"/>
    <property type="match status" value="1"/>
</dbReference>
<dbReference type="OrthoDB" id="205623at2759"/>
<comment type="similarity">
    <text evidence="1 3">Belongs to the sulfotransferase 1 family.</text>
</comment>
<feature type="domain" description="Sulfotransferase" evidence="4">
    <location>
        <begin position="7"/>
        <end position="211"/>
    </location>
</feature>
<dbReference type="InterPro" id="IPR027417">
    <property type="entry name" value="P-loop_NTPase"/>
</dbReference>
<accession>A0A565CQM9</accession>
<sequence length="212" mass="24538">MYSLSSNPDLSNLSSSPRVFSTHMPLHTLQVPLNDSPCKIVYLCMNLKDVLVSHWYFWCNNLGKEVETTTSLTFESMFDSFCSGVHFFGSFWKNVLSYWRKSLEDPNHVLFMRFEELKTEPRGQLKKLAEFLGCPFSEEEEENSGSLDKILDLCSLSNLSDLEVNKTGKTSYNVHYYSFFRKGEIGDWKNHLTLEMENKIDKIIEAKFHGSV</sequence>
<dbReference type="SUPFAM" id="SSF52540">
    <property type="entry name" value="P-loop containing nucleoside triphosphate hydrolases"/>
    <property type="match status" value="1"/>
</dbReference>
<dbReference type="EC" id="2.8.2.-" evidence="3"/>
<keyword evidence="6" id="KW-1185">Reference proteome</keyword>
<dbReference type="AlphaFoldDB" id="A0A565CQM9"/>
<evidence type="ECO:0000256" key="1">
    <source>
        <dbReference type="ARBA" id="ARBA00005771"/>
    </source>
</evidence>
<dbReference type="Pfam" id="PF00685">
    <property type="entry name" value="Sulfotransfer_1"/>
    <property type="match status" value="1"/>
</dbReference>
<dbReference type="InterPro" id="IPR000863">
    <property type="entry name" value="Sulfotransferase_dom"/>
</dbReference>
<keyword evidence="2 3" id="KW-0808">Transferase</keyword>
<evidence type="ECO:0000313" key="5">
    <source>
        <dbReference type="EMBL" id="VVB15932.1"/>
    </source>
</evidence>
<dbReference type="EMBL" id="CABITT030000008">
    <property type="protein sequence ID" value="VVB15932.1"/>
    <property type="molecule type" value="Genomic_DNA"/>
</dbReference>
<dbReference type="Proteomes" id="UP000489600">
    <property type="component" value="Unassembled WGS sequence"/>
</dbReference>
<evidence type="ECO:0000256" key="2">
    <source>
        <dbReference type="ARBA" id="ARBA00022679"/>
    </source>
</evidence>
<reference evidence="5" key="1">
    <citation type="submission" date="2019-07" db="EMBL/GenBank/DDBJ databases">
        <authorList>
            <person name="Dittberner H."/>
        </authorList>
    </citation>
    <scope>NUCLEOTIDE SEQUENCE [LARGE SCALE GENOMIC DNA]</scope>
</reference>
<name>A0A565CQM9_9BRAS</name>
<comment type="caution">
    <text evidence="5">The sequence shown here is derived from an EMBL/GenBank/DDBJ whole genome shotgun (WGS) entry which is preliminary data.</text>
</comment>
<evidence type="ECO:0000313" key="6">
    <source>
        <dbReference type="Proteomes" id="UP000489600"/>
    </source>
</evidence>
<proteinExistence type="inferred from homology"/>
<protein>
    <recommendedName>
        <fullName evidence="3">Sulfotransferase</fullName>
        <ecNumber evidence="3">2.8.2.-</ecNumber>
    </recommendedName>
</protein>
<dbReference type="PANTHER" id="PTHR11783">
    <property type="entry name" value="SULFOTRANSFERASE SULT"/>
    <property type="match status" value="1"/>
</dbReference>
<dbReference type="GO" id="GO:0008146">
    <property type="term" value="F:sulfotransferase activity"/>
    <property type="evidence" value="ECO:0007669"/>
    <property type="project" value="InterPro"/>
</dbReference>
<organism evidence="5 6">
    <name type="scientific">Arabis nemorensis</name>
    <dbReference type="NCBI Taxonomy" id="586526"/>
    <lineage>
        <taxon>Eukaryota</taxon>
        <taxon>Viridiplantae</taxon>
        <taxon>Streptophyta</taxon>
        <taxon>Embryophyta</taxon>
        <taxon>Tracheophyta</taxon>
        <taxon>Spermatophyta</taxon>
        <taxon>Magnoliopsida</taxon>
        <taxon>eudicotyledons</taxon>
        <taxon>Gunneridae</taxon>
        <taxon>Pentapetalae</taxon>
        <taxon>rosids</taxon>
        <taxon>malvids</taxon>
        <taxon>Brassicales</taxon>
        <taxon>Brassicaceae</taxon>
        <taxon>Arabideae</taxon>
        <taxon>Arabis</taxon>
    </lineage>
</organism>
<gene>
    <name evidence="5" type="ORF">ANE_LOCUS26376</name>
</gene>
<evidence type="ECO:0000256" key="3">
    <source>
        <dbReference type="RuleBase" id="RU361155"/>
    </source>
</evidence>